<dbReference type="KEGG" id="hfv:R50_1594"/>
<name>A0A6F8ZGH7_9FIRM</name>
<organism evidence="2 3">
    <name type="scientific">Candidatus Hydrogenisulfobacillus filiaventi</name>
    <dbReference type="NCBI Taxonomy" id="2707344"/>
    <lineage>
        <taxon>Bacteria</taxon>
        <taxon>Bacillati</taxon>
        <taxon>Bacillota</taxon>
        <taxon>Clostridia</taxon>
        <taxon>Eubacteriales</taxon>
        <taxon>Clostridiales Family XVII. Incertae Sedis</taxon>
        <taxon>Candidatus Hydrogenisulfobacillus</taxon>
    </lineage>
</organism>
<evidence type="ECO:0000259" key="1">
    <source>
        <dbReference type="Pfam" id="PF18578"/>
    </source>
</evidence>
<feature type="domain" description="Rubisco accumulation factor 1 alpha-helical" evidence="1">
    <location>
        <begin position="80"/>
        <end position="164"/>
    </location>
</feature>
<protein>
    <recommendedName>
        <fullName evidence="1">Rubisco accumulation factor 1 alpha-helical domain-containing protein</fullName>
    </recommendedName>
</protein>
<proteinExistence type="predicted"/>
<dbReference type="Pfam" id="PF18578">
    <property type="entry name" value="Raf1_N"/>
    <property type="match status" value="1"/>
</dbReference>
<dbReference type="InterPro" id="IPR041358">
    <property type="entry name" value="Raf1_N"/>
</dbReference>
<gene>
    <name evidence="2" type="ORF">R50_1594</name>
</gene>
<sequence>MPEAWVTEVLGARSWPARVRRLQAVLAGGVPADRVAGELGVGAGLLREWTTALLVLESLDTSRWAVEERRALEAEDAVGALYQLRELAVPEREAAARFLAARRFRGVPVEELVQALKDCRRRGRPPGGCRPGTELARRRWRQAAAHPDPGMRARYRAEAEAYAGPDAAALEAPAGPVRPQVAVRAWSGAPAAPRLVPYRPVPGPEPVPLLPPGGLATVPEGTYLALPPWPELQALQRPLAVPCPAGFGPCGPGREALLVVETAPPPNGAGAGPVLVARAGTWEVGKAASGEGGEAVGRVALVIRMHPEVPLEEDGPEAEWEWGG</sequence>
<evidence type="ECO:0000313" key="2">
    <source>
        <dbReference type="EMBL" id="CAB1129095.1"/>
    </source>
</evidence>
<keyword evidence="3" id="KW-1185">Reference proteome</keyword>
<dbReference type="EMBL" id="LR778114">
    <property type="protein sequence ID" value="CAB1129095.1"/>
    <property type="molecule type" value="Genomic_DNA"/>
</dbReference>
<reference evidence="2 3" key="1">
    <citation type="submission" date="2020-02" db="EMBL/GenBank/DDBJ databases">
        <authorList>
            <person name="Hogendoorn C."/>
        </authorList>
    </citation>
    <scope>NUCLEOTIDE SEQUENCE [LARGE SCALE GENOMIC DNA]</scope>
    <source>
        <strain evidence="2">R501</strain>
    </source>
</reference>
<evidence type="ECO:0000313" key="3">
    <source>
        <dbReference type="Proteomes" id="UP000503399"/>
    </source>
</evidence>
<accession>A0A6F8ZGH7</accession>
<dbReference type="AlphaFoldDB" id="A0A6F8ZGH7"/>
<dbReference type="Proteomes" id="UP000503399">
    <property type="component" value="Chromosome"/>
</dbReference>